<gene>
    <name evidence="1" type="ORF">EK403_16480</name>
</gene>
<organism evidence="1 2">
    <name type="scientific">Hansschlegelia zhihuaiae</name>
    <dbReference type="NCBI Taxonomy" id="405005"/>
    <lineage>
        <taxon>Bacteria</taxon>
        <taxon>Pseudomonadati</taxon>
        <taxon>Pseudomonadota</taxon>
        <taxon>Alphaproteobacteria</taxon>
        <taxon>Hyphomicrobiales</taxon>
        <taxon>Methylopilaceae</taxon>
        <taxon>Hansschlegelia</taxon>
    </lineage>
</organism>
<dbReference type="InterPro" id="IPR027417">
    <property type="entry name" value="P-loop_NTPase"/>
</dbReference>
<sequence>MRTLRTLVPPPRSTLHPLAGAEYETVKRVLRRNDRIRAAHFGLLAVSWVATRFRRPFIEKATAAAAEVPDDWHRTTPPIFVLGFWRSGTTLLHELLAADPDLAGPSLIDVLFPADAPYLARYKRRFVGGILPPTRVTDLVEVSPRSIQEEELAISNLGGPSFFAVTYFPRRYDEAVEEAMFFDGAPEARAEWRAAHGHFMKLLNVKYPGRRLLLKNPANCTRIPELLALYPDAYFVRTERAAEEVIPSFMRMQRLGDGAFSLQGRPRPRDRAAAERFHARVTGRLEEDWALISPDRRATVRYEDVIESPVQTVAGIYRDLGLEFTPTAKKRVRAYWNRKGKARTPQRIPPDEDVPVVGV</sequence>
<proteinExistence type="predicted"/>
<evidence type="ECO:0000313" key="1">
    <source>
        <dbReference type="EMBL" id="RXF70781.1"/>
    </source>
</evidence>
<dbReference type="InterPro" id="IPR052736">
    <property type="entry name" value="Stf3_sulfotransferase"/>
</dbReference>
<dbReference type="AlphaFoldDB" id="A0A4Q0MBU1"/>
<reference evidence="1 2" key="1">
    <citation type="submission" date="2018-12" db="EMBL/GenBank/DDBJ databases">
        <title>bacterium Hansschlegelia zhihuaiae S113.</title>
        <authorList>
            <person name="He J."/>
        </authorList>
    </citation>
    <scope>NUCLEOTIDE SEQUENCE [LARGE SCALE GENOMIC DNA]</scope>
    <source>
        <strain evidence="1 2">S 113</strain>
    </source>
</reference>
<comment type="caution">
    <text evidence="1">The sequence shown here is derived from an EMBL/GenBank/DDBJ whole genome shotgun (WGS) entry which is preliminary data.</text>
</comment>
<dbReference type="GO" id="GO:0016740">
    <property type="term" value="F:transferase activity"/>
    <property type="evidence" value="ECO:0007669"/>
    <property type="project" value="UniProtKB-KW"/>
</dbReference>
<dbReference type="Pfam" id="PF13469">
    <property type="entry name" value="Sulfotransfer_3"/>
    <property type="match status" value="1"/>
</dbReference>
<dbReference type="OrthoDB" id="9777890at2"/>
<dbReference type="Gene3D" id="3.40.50.300">
    <property type="entry name" value="P-loop containing nucleotide triphosphate hydrolases"/>
    <property type="match status" value="1"/>
</dbReference>
<keyword evidence="1" id="KW-0808">Transferase</keyword>
<protein>
    <submittedName>
        <fullName evidence="1">Sulfotransferase</fullName>
    </submittedName>
</protein>
<dbReference type="PANTHER" id="PTHR36451">
    <property type="entry name" value="PAPS-DEPENDENT SULFOTRANSFERASE STF3"/>
    <property type="match status" value="1"/>
</dbReference>
<dbReference type="SUPFAM" id="SSF52540">
    <property type="entry name" value="P-loop containing nucleoside triphosphate hydrolases"/>
    <property type="match status" value="1"/>
</dbReference>
<dbReference type="RefSeq" id="WP_128778574.1">
    <property type="nucleotide sequence ID" value="NZ_RYFI01000017.1"/>
</dbReference>
<name>A0A4Q0MBU1_9HYPH</name>
<dbReference type="Proteomes" id="UP000289708">
    <property type="component" value="Unassembled WGS sequence"/>
</dbReference>
<accession>A0A4Q0MBU1</accession>
<keyword evidence="2" id="KW-1185">Reference proteome</keyword>
<evidence type="ECO:0000313" key="2">
    <source>
        <dbReference type="Proteomes" id="UP000289708"/>
    </source>
</evidence>
<dbReference type="PANTHER" id="PTHR36451:SF1">
    <property type="entry name" value="OMEGA-HYDROXY-BETA-DIHYDROMENAQUINONE-9 SULFOTRANSFERASE STF3"/>
    <property type="match status" value="1"/>
</dbReference>
<dbReference type="EMBL" id="RYFI01000017">
    <property type="protein sequence ID" value="RXF70781.1"/>
    <property type="molecule type" value="Genomic_DNA"/>
</dbReference>